<dbReference type="InterPro" id="IPR035940">
    <property type="entry name" value="CAP_sf"/>
</dbReference>
<protein>
    <submittedName>
        <fullName evidence="4">Sigma-70 family RNA polymerase sigma factor</fullName>
    </submittedName>
</protein>
<feature type="domain" description="SCP" evidence="2">
    <location>
        <begin position="446"/>
        <end position="561"/>
    </location>
</feature>
<feature type="domain" description="RNA polymerase sigma-70 region 2" evidence="3">
    <location>
        <begin position="24"/>
        <end position="90"/>
    </location>
</feature>
<dbReference type="SUPFAM" id="SSF55797">
    <property type="entry name" value="PR-1-like"/>
    <property type="match status" value="1"/>
</dbReference>
<dbReference type="SUPFAM" id="SSF88946">
    <property type="entry name" value="Sigma2 domain of RNA polymerase sigma factors"/>
    <property type="match status" value="1"/>
</dbReference>
<dbReference type="NCBIfam" id="TIGR02937">
    <property type="entry name" value="sigma70-ECF"/>
    <property type="match status" value="1"/>
</dbReference>
<dbReference type="Proteomes" id="UP001432014">
    <property type="component" value="Chromosome"/>
</dbReference>
<gene>
    <name evidence="4" type="ORF">OG469_34900</name>
</gene>
<dbReference type="RefSeq" id="WP_329493695.1">
    <property type="nucleotide sequence ID" value="NZ_CP108460.1"/>
</dbReference>
<dbReference type="Gene3D" id="1.10.1740.10">
    <property type="match status" value="1"/>
</dbReference>
<name>A0ABZ1WH63_9ACTN</name>
<reference evidence="4 5" key="1">
    <citation type="submission" date="2022-10" db="EMBL/GenBank/DDBJ databases">
        <title>The complete genomes of actinobacterial strains from the NBC collection.</title>
        <authorList>
            <person name="Joergensen T.S."/>
            <person name="Alvarez Arevalo M."/>
            <person name="Sterndorff E.B."/>
            <person name="Faurdal D."/>
            <person name="Vuksanovic O."/>
            <person name="Mourched A.-S."/>
            <person name="Charusanti P."/>
            <person name="Shaw S."/>
            <person name="Blin K."/>
            <person name="Weber T."/>
        </authorList>
    </citation>
    <scope>NUCLEOTIDE SEQUENCE [LARGE SCALE GENOMIC DNA]</scope>
    <source>
        <strain evidence="4 5">NBC_01247</strain>
    </source>
</reference>
<evidence type="ECO:0000313" key="4">
    <source>
        <dbReference type="EMBL" id="WUS60227.1"/>
    </source>
</evidence>
<organism evidence="4 5">
    <name type="scientific">Kitasatospora herbaricolor</name>
    <dbReference type="NCBI Taxonomy" id="68217"/>
    <lineage>
        <taxon>Bacteria</taxon>
        <taxon>Bacillati</taxon>
        <taxon>Actinomycetota</taxon>
        <taxon>Actinomycetes</taxon>
        <taxon>Kitasatosporales</taxon>
        <taxon>Streptomycetaceae</taxon>
        <taxon>Kitasatospora</taxon>
    </lineage>
</organism>
<dbReference type="Pfam" id="PF04542">
    <property type="entry name" value="Sigma70_r2"/>
    <property type="match status" value="1"/>
</dbReference>
<evidence type="ECO:0000259" key="2">
    <source>
        <dbReference type="Pfam" id="PF00188"/>
    </source>
</evidence>
<feature type="compositionally biased region" description="Pro residues" evidence="1">
    <location>
        <begin position="394"/>
        <end position="423"/>
    </location>
</feature>
<dbReference type="InterPro" id="IPR014284">
    <property type="entry name" value="RNA_pol_sigma-70_dom"/>
</dbReference>
<feature type="compositionally biased region" description="Low complexity" evidence="1">
    <location>
        <begin position="270"/>
        <end position="287"/>
    </location>
</feature>
<dbReference type="Pfam" id="PF00188">
    <property type="entry name" value="CAP"/>
    <property type="match status" value="1"/>
</dbReference>
<dbReference type="PANTHER" id="PTHR31157:SF1">
    <property type="entry name" value="SCP DOMAIN-CONTAINING PROTEIN"/>
    <property type="match status" value="1"/>
</dbReference>
<dbReference type="InterPro" id="IPR014044">
    <property type="entry name" value="CAP_dom"/>
</dbReference>
<sequence length="565" mass="58341">MNSANGAATVAAAQAGDERAQGELIAEYLPLVYNIVGRALSGHADVDDVVQETMLRVVDGLGSLRDATCFRSWLVAIAMNEVRRRQRAHSTEALCDGLHEAQEVADPGADFVGLTIVRLGLSGQRREVTEATRWLDQTDRELLALWWLEAAGELTRADVAVALGQSQQHVTVRVQRMKTQLEVARVVVRALSALPPCEELDSLTAAWDGAPGSLWRKRIARHARDCVACGGHRNGLVPAEGLLAGLAFVPVPEHLGGLLPTAFGPAGSGAAAGASSAAPAAPGAAGPAAPPAAVPPAPVAPVPAPAPGPGGTTLQQLVRRPFRQGPGSPAVLGSIAAVAAVACLAYVVPEGPRPADVRAVVAPAAEPAALPTASEPLSPAAPLPEPSVTVTAPEPTPAAVPPSAPPSPSSSPGPVRPSATVPPPAPVAAPSVVPPVALDPFERQLVDLLNNERTKQGCAPLRVDPRLSEAAQRHSDDMAARGYFGHTDPDGVTAPQRITAAGYHWTTYAENIGFGRDDAAVVVGELMNTPDHRAHILNCAFKDIGVGARFGPGGPWWTQDFGAAR</sequence>
<dbReference type="InterPro" id="IPR013325">
    <property type="entry name" value="RNA_pol_sigma_r2"/>
</dbReference>
<evidence type="ECO:0000313" key="5">
    <source>
        <dbReference type="Proteomes" id="UP001432014"/>
    </source>
</evidence>
<dbReference type="Gene3D" id="3.40.33.10">
    <property type="entry name" value="CAP"/>
    <property type="match status" value="1"/>
</dbReference>
<accession>A0ABZ1WH63</accession>
<keyword evidence="5" id="KW-1185">Reference proteome</keyword>
<dbReference type="PANTHER" id="PTHR31157">
    <property type="entry name" value="SCP DOMAIN-CONTAINING PROTEIN"/>
    <property type="match status" value="1"/>
</dbReference>
<dbReference type="EMBL" id="CP108482">
    <property type="protein sequence ID" value="WUS60227.1"/>
    <property type="molecule type" value="Genomic_DNA"/>
</dbReference>
<proteinExistence type="predicted"/>
<evidence type="ECO:0000259" key="3">
    <source>
        <dbReference type="Pfam" id="PF04542"/>
    </source>
</evidence>
<feature type="region of interest" description="Disordered" evidence="1">
    <location>
        <begin position="270"/>
        <end position="294"/>
    </location>
</feature>
<dbReference type="CDD" id="cd05379">
    <property type="entry name" value="CAP_bacterial"/>
    <property type="match status" value="1"/>
</dbReference>
<dbReference type="InterPro" id="IPR007627">
    <property type="entry name" value="RNA_pol_sigma70_r2"/>
</dbReference>
<evidence type="ECO:0000256" key="1">
    <source>
        <dbReference type="SAM" id="MobiDB-lite"/>
    </source>
</evidence>
<feature type="region of interest" description="Disordered" evidence="1">
    <location>
        <begin position="370"/>
        <end position="423"/>
    </location>
</feature>